<dbReference type="Proteomes" id="UP000199021">
    <property type="component" value="Unassembled WGS sequence"/>
</dbReference>
<feature type="transmembrane region" description="Helical" evidence="1">
    <location>
        <begin position="7"/>
        <end position="28"/>
    </location>
</feature>
<dbReference type="STRING" id="478744.SAMN05444359_116114"/>
<organism evidence="2 3">
    <name type="scientific">Neolewinella agarilytica</name>
    <dbReference type="NCBI Taxonomy" id="478744"/>
    <lineage>
        <taxon>Bacteria</taxon>
        <taxon>Pseudomonadati</taxon>
        <taxon>Bacteroidota</taxon>
        <taxon>Saprospiria</taxon>
        <taxon>Saprospirales</taxon>
        <taxon>Lewinellaceae</taxon>
        <taxon>Neolewinella</taxon>
    </lineage>
</organism>
<reference evidence="3" key="1">
    <citation type="submission" date="2016-10" db="EMBL/GenBank/DDBJ databases">
        <authorList>
            <person name="Varghese N."/>
            <person name="Submissions S."/>
        </authorList>
    </citation>
    <scope>NUCLEOTIDE SEQUENCE [LARGE SCALE GENOMIC DNA]</scope>
    <source>
        <strain evidence="3">DSM 24740</strain>
    </source>
</reference>
<keyword evidence="1" id="KW-0812">Transmembrane</keyword>
<evidence type="ECO:0000313" key="3">
    <source>
        <dbReference type="Proteomes" id="UP000199021"/>
    </source>
</evidence>
<dbReference type="PROSITE" id="PS51257">
    <property type="entry name" value="PROKAR_LIPOPROTEIN"/>
    <property type="match status" value="1"/>
</dbReference>
<evidence type="ECO:0008006" key="4">
    <source>
        <dbReference type="Google" id="ProtNLM"/>
    </source>
</evidence>
<dbReference type="AlphaFoldDB" id="A0A1H9J7P5"/>
<dbReference type="InParanoid" id="A0A1H9J7P5"/>
<keyword evidence="1" id="KW-1133">Transmembrane helix</keyword>
<accession>A0A1H9J7P5</accession>
<feature type="transmembrane region" description="Helical" evidence="1">
    <location>
        <begin position="104"/>
        <end position="124"/>
    </location>
</feature>
<proteinExistence type="predicted"/>
<dbReference type="EMBL" id="FOFB01000016">
    <property type="protein sequence ID" value="SEQ82635.1"/>
    <property type="molecule type" value="Genomic_DNA"/>
</dbReference>
<keyword evidence="3" id="KW-1185">Reference proteome</keyword>
<feature type="transmembrane region" description="Helical" evidence="1">
    <location>
        <begin position="66"/>
        <end position="92"/>
    </location>
</feature>
<protein>
    <recommendedName>
        <fullName evidence="4">ATP synthase protein I</fullName>
    </recommendedName>
</protein>
<keyword evidence="1" id="KW-0472">Membrane</keyword>
<dbReference type="OrthoDB" id="1494971at2"/>
<evidence type="ECO:0000313" key="2">
    <source>
        <dbReference type="EMBL" id="SEQ82635.1"/>
    </source>
</evidence>
<feature type="transmembrane region" description="Helical" evidence="1">
    <location>
        <begin position="34"/>
        <end position="54"/>
    </location>
</feature>
<name>A0A1H9J7P5_9BACT</name>
<gene>
    <name evidence="2" type="ORF">SAMN05444359_116114</name>
</gene>
<sequence>MTNSRFYSLLGIFSLVAILAAAACHYWLPLDYALPLTIGTIVGLLLLTVVIFVISKRTAAAENKHLFGNAFMGITMVKLFLCGGTMVAYVVLAEPENKLFVVPFFLSYLIYTSLEVMVLVKLAATGK</sequence>
<dbReference type="RefSeq" id="WP_090169957.1">
    <property type="nucleotide sequence ID" value="NZ_FOFB01000016.1"/>
</dbReference>
<evidence type="ECO:0000256" key="1">
    <source>
        <dbReference type="SAM" id="Phobius"/>
    </source>
</evidence>